<dbReference type="PRINTS" id="PR00139">
    <property type="entry name" value="ASNGLNASE"/>
</dbReference>
<dbReference type="AlphaFoldDB" id="A0A849C3U6"/>
<dbReference type="InterPro" id="IPR004550">
    <property type="entry name" value="AsnASE_II"/>
</dbReference>
<dbReference type="EMBL" id="JABELX010000004">
    <property type="protein sequence ID" value="NNH71015.1"/>
    <property type="molecule type" value="Genomic_DNA"/>
</dbReference>
<dbReference type="PIRSF" id="PIRSF001220">
    <property type="entry name" value="L-ASNase_gatD"/>
    <property type="match status" value="1"/>
</dbReference>
<sequence length="328" mass="33708">MSNSSGGGVVPALSAHDLLAAVPGLADTDITVEVEDFRRVPGASLTIADIIALASAIGDRLTAVDGIVVVQGTDTIEETAYLLDLLHPGPQPVVVTGAMRNPTLAGADGPANILAAIQTAASAKSRNQGALVVFNDEIHAARRVRKTHTSSCGTFQSSNGGPLGYLVEGQPRLLNQLTHRTVIPHKITADIRVALLPITLGDDDIVVRSVADHVDGLVIAGFGAGHVPTGLVPALETICARIPVVLASRTGGGAVLSTTYGFSGSERDLLSRGLISAGYLDPIKARILLLTLLAAHCDRPTIAAAFGAAGGDTDATTWPWPTDRNGAL</sequence>
<feature type="domain" description="Asparaginase/glutaminase C-terminal" evidence="4">
    <location>
        <begin position="192"/>
        <end position="306"/>
    </location>
</feature>
<dbReference type="PROSITE" id="PS51732">
    <property type="entry name" value="ASN_GLN_ASE_3"/>
    <property type="match status" value="1"/>
</dbReference>
<gene>
    <name evidence="5" type="ORF">HLB23_14270</name>
</gene>
<dbReference type="Pfam" id="PF00710">
    <property type="entry name" value="Asparaginase"/>
    <property type="match status" value="1"/>
</dbReference>
<dbReference type="InterPro" id="IPR037152">
    <property type="entry name" value="L-asparaginase_N_sf"/>
</dbReference>
<comment type="similarity">
    <text evidence="1">Belongs to the asparaginase 1 family.</text>
</comment>
<accession>A0A849C3U6</accession>
<evidence type="ECO:0000259" key="3">
    <source>
        <dbReference type="Pfam" id="PF00710"/>
    </source>
</evidence>
<dbReference type="PANTHER" id="PTHR11707:SF28">
    <property type="entry name" value="60 KDA LYSOPHOSPHOLIPASE"/>
    <property type="match status" value="1"/>
</dbReference>
<dbReference type="GO" id="GO:0004067">
    <property type="term" value="F:asparaginase activity"/>
    <property type="evidence" value="ECO:0007669"/>
    <property type="project" value="UniProtKB-UniRule"/>
</dbReference>
<evidence type="ECO:0000313" key="5">
    <source>
        <dbReference type="EMBL" id="NNH71015.1"/>
    </source>
</evidence>
<dbReference type="InterPro" id="IPR027474">
    <property type="entry name" value="L-asparaginase_N"/>
</dbReference>
<dbReference type="InterPro" id="IPR036152">
    <property type="entry name" value="Asp/glu_Ase-like_sf"/>
</dbReference>
<evidence type="ECO:0000256" key="1">
    <source>
        <dbReference type="ARBA" id="ARBA00010518"/>
    </source>
</evidence>
<dbReference type="Gene3D" id="3.40.50.1170">
    <property type="entry name" value="L-asparaginase, N-terminal domain"/>
    <property type="match status" value="1"/>
</dbReference>
<comment type="caution">
    <text evidence="5">The sequence shown here is derived from an EMBL/GenBank/DDBJ whole genome shotgun (WGS) entry which is preliminary data.</text>
</comment>
<evidence type="ECO:0000313" key="6">
    <source>
        <dbReference type="Proteomes" id="UP000586827"/>
    </source>
</evidence>
<feature type="domain" description="L-asparaginase N-terminal" evidence="3">
    <location>
        <begin position="3"/>
        <end position="176"/>
    </location>
</feature>
<dbReference type="Pfam" id="PF17763">
    <property type="entry name" value="Asparaginase_C"/>
    <property type="match status" value="1"/>
</dbReference>
<reference evidence="5 6" key="1">
    <citation type="submission" date="2020-05" db="EMBL/GenBank/DDBJ databases">
        <title>MicrobeNet Type strains.</title>
        <authorList>
            <person name="Nicholson A.C."/>
        </authorList>
    </citation>
    <scope>NUCLEOTIDE SEQUENCE [LARGE SCALE GENOMIC DNA]</scope>
    <source>
        <strain evidence="5 6">JCM 3224</strain>
    </source>
</reference>
<name>A0A849C3U6_9NOCA</name>
<dbReference type="PIRSF" id="PIRSF500176">
    <property type="entry name" value="L_ASNase"/>
    <property type="match status" value="1"/>
</dbReference>
<dbReference type="Proteomes" id="UP000586827">
    <property type="component" value="Unassembled WGS sequence"/>
</dbReference>
<evidence type="ECO:0000259" key="4">
    <source>
        <dbReference type="Pfam" id="PF17763"/>
    </source>
</evidence>
<keyword evidence="2" id="KW-0378">Hydrolase</keyword>
<dbReference type="SMART" id="SM00870">
    <property type="entry name" value="Asparaginase"/>
    <property type="match status" value="1"/>
</dbReference>
<keyword evidence="6" id="KW-1185">Reference proteome</keyword>
<dbReference type="InterPro" id="IPR027473">
    <property type="entry name" value="L-asparaginase_C"/>
</dbReference>
<evidence type="ECO:0000256" key="2">
    <source>
        <dbReference type="ARBA" id="ARBA00022801"/>
    </source>
</evidence>
<dbReference type="InterPro" id="IPR006034">
    <property type="entry name" value="Asparaginase/glutaminase-like"/>
</dbReference>
<protein>
    <submittedName>
        <fullName evidence="5">Asparaginase</fullName>
    </submittedName>
</protein>
<organism evidence="5 6">
    <name type="scientific">Nocardia uniformis</name>
    <dbReference type="NCBI Taxonomy" id="53432"/>
    <lineage>
        <taxon>Bacteria</taxon>
        <taxon>Bacillati</taxon>
        <taxon>Actinomycetota</taxon>
        <taxon>Actinomycetes</taxon>
        <taxon>Mycobacteriales</taxon>
        <taxon>Nocardiaceae</taxon>
        <taxon>Nocardia</taxon>
    </lineage>
</organism>
<dbReference type="CDD" id="cd08964">
    <property type="entry name" value="L-asparaginase_II"/>
    <property type="match status" value="1"/>
</dbReference>
<dbReference type="GO" id="GO:0006528">
    <property type="term" value="P:asparagine metabolic process"/>
    <property type="evidence" value="ECO:0007669"/>
    <property type="project" value="InterPro"/>
</dbReference>
<dbReference type="SUPFAM" id="SSF53774">
    <property type="entry name" value="Glutaminase/Asparaginase"/>
    <property type="match status" value="1"/>
</dbReference>
<proteinExistence type="inferred from homology"/>
<dbReference type="Gene3D" id="3.40.50.40">
    <property type="match status" value="1"/>
</dbReference>
<dbReference type="InterPro" id="IPR040919">
    <property type="entry name" value="Asparaginase_C"/>
</dbReference>
<dbReference type="PANTHER" id="PTHR11707">
    <property type="entry name" value="L-ASPARAGINASE"/>
    <property type="match status" value="1"/>
</dbReference>